<feature type="region of interest" description="Disordered" evidence="6">
    <location>
        <begin position="347"/>
        <end position="377"/>
    </location>
</feature>
<dbReference type="EMBL" id="NCVQ01000002">
    <property type="protein sequence ID" value="PWZ43998.1"/>
    <property type="molecule type" value="Genomic_DNA"/>
</dbReference>
<dbReference type="Gene3D" id="2.60.120.330">
    <property type="entry name" value="B-lactam Antibiotic, Isopenicillin N Synthase, Chain"/>
    <property type="match status" value="1"/>
</dbReference>
<dbReference type="SUPFAM" id="SSF51197">
    <property type="entry name" value="Clavaminate synthase-like"/>
    <property type="match status" value="1"/>
</dbReference>
<comment type="similarity">
    <text evidence="1 5">Belongs to the iron/ascorbate-dependent oxidoreductase family.</text>
</comment>
<dbReference type="InterPro" id="IPR026992">
    <property type="entry name" value="DIOX_N"/>
</dbReference>
<keyword evidence="3 5" id="KW-0560">Oxidoreductase</keyword>
<reference evidence="8" key="1">
    <citation type="journal article" date="2018" name="Nat. Genet.">
        <title>Extensive intraspecific gene order and gene structural variations between Mo17 and other maize genomes.</title>
        <authorList>
            <person name="Sun S."/>
            <person name="Zhou Y."/>
            <person name="Chen J."/>
            <person name="Shi J."/>
            <person name="Zhao H."/>
            <person name="Zhao H."/>
            <person name="Song W."/>
            <person name="Zhang M."/>
            <person name="Cui Y."/>
            <person name="Dong X."/>
            <person name="Liu H."/>
            <person name="Ma X."/>
            <person name="Jiao Y."/>
            <person name="Wang B."/>
            <person name="Wei X."/>
            <person name="Stein J.C."/>
            <person name="Glaubitz J.C."/>
            <person name="Lu F."/>
            <person name="Yu G."/>
            <person name="Liang C."/>
            <person name="Fengler K."/>
            <person name="Li B."/>
            <person name="Rafalski A."/>
            <person name="Schnable P.S."/>
            <person name="Ware D.H."/>
            <person name="Buckler E.S."/>
            <person name="Lai J."/>
        </authorList>
    </citation>
    <scope>NUCLEOTIDE SEQUENCE [LARGE SCALE GENOMIC DNA]</scope>
    <source>
        <tissue evidence="8">Seedling</tissue>
    </source>
</reference>
<evidence type="ECO:0000259" key="7">
    <source>
        <dbReference type="PROSITE" id="PS51471"/>
    </source>
</evidence>
<comment type="caution">
    <text evidence="8">The sequence shown here is derived from an EMBL/GenBank/DDBJ whole genome shotgun (WGS) entry which is preliminary data.</text>
</comment>
<dbReference type="GO" id="GO:0051213">
    <property type="term" value="F:dioxygenase activity"/>
    <property type="evidence" value="ECO:0007669"/>
    <property type="project" value="UniProtKB-KW"/>
</dbReference>
<evidence type="ECO:0000256" key="4">
    <source>
        <dbReference type="ARBA" id="ARBA00023004"/>
    </source>
</evidence>
<dbReference type="AlphaFoldDB" id="A0A3L6G6W1"/>
<accession>A0A3L6G6W1</accession>
<dbReference type="ExpressionAtlas" id="A0A3L6G6W1">
    <property type="expression patterns" value="baseline and differential"/>
</dbReference>
<evidence type="ECO:0000256" key="5">
    <source>
        <dbReference type="RuleBase" id="RU003682"/>
    </source>
</evidence>
<name>A0A3L6G6W1_MAIZE</name>
<dbReference type="Pfam" id="PF03171">
    <property type="entry name" value="2OG-FeII_Oxy"/>
    <property type="match status" value="1"/>
</dbReference>
<evidence type="ECO:0000256" key="6">
    <source>
        <dbReference type="SAM" id="MobiDB-lite"/>
    </source>
</evidence>
<dbReference type="Proteomes" id="UP000251960">
    <property type="component" value="Chromosome 10"/>
</dbReference>
<gene>
    <name evidence="8" type="primary">BX6_0</name>
    <name evidence="8" type="ORF">Zm00014a_034622</name>
</gene>
<dbReference type="GO" id="GO:0046872">
    <property type="term" value="F:metal ion binding"/>
    <property type="evidence" value="ECO:0007669"/>
    <property type="project" value="UniProtKB-KW"/>
</dbReference>
<protein>
    <submittedName>
        <fullName evidence="8">DIBOA-glucoside dioxygenase BX6</fullName>
    </submittedName>
</protein>
<proteinExistence type="inferred from homology"/>
<evidence type="ECO:0000256" key="2">
    <source>
        <dbReference type="ARBA" id="ARBA00022723"/>
    </source>
</evidence>
<sequence>MSPTEEAAGGGGDDYDRLSELKAFDDSKAGVKGLVDAGVTTIPAIFRGHLHQEGPKVSSSSSSSSTSLSIIPVIDLSAADAVAREEVVAQLKAAAETVGFFQLVNHGVPSELLSEMLASVRRFNEEPHEVKRPYYTRDARRKVRFNSNFDLFQSPAANWRDTLFCEAAPEPPRAEELPVAVRHVMLEYGGAVREVAARVLGLLSEALGLSPGHLAGMGCAEGLSLVCNYYPPCPEPDLTLGCSRHSDPSFLTVLLQDSHAQGGLQALLASRWLDVPPVAGALLVNVGDLLQLVSNGRFKSVEHRVVANRSRDTARVSVACFCNADIARSTRLYGPIAELIAADDSDGAGRAVQERDGPGVPSALRQERPRRSPGAPPLPAASIILHHISPDSGDIMSVCHCGLLRYSNKVMDGSDQY</sequence>
<dbReference type="InterPro" id="IPR044861">
    <property type="entry name" value="IPNS-like_FE2OG_OXY"/>
</dbReference>
<dbReference type="Pfam" id="PF14226">
    <property type="entry name" value="DIOX_N"/>
    <property type="match status" value="1"/>
</dbReference>
<dbReference type="FunFam" id="2.60.120.330:FF:000005">
    <property type="entry name" value="1-aminocyclopropane-1-carboxylate oxidase homolog 1"/>
    <property type="match status" value="1"/>
</dbReference>
<evidence type="ECO:0000256" key="3">
    <source>
        <dbReference type="ARBA" id="ARBA00023002"/>
    </source>
</evidence>
<evidence type="ECO:0000313" key="8">
    <source>
        <dbReference type="EMBL" id="PWZ43998.1"/>
    </source>
</evidence>
<feature type="domain" description="Fe2OG dioxygenase" evidence="7">
    <location>
        <begin position="219"/>
        <end position="324"/>
    </location>
</feature>
<keyword evidence="2 5" id="KW-0479">Metal-binding</keyword>
<evidence type="ECO:0000256" key="1">
    <source>
        <dbReference type="ARBA" id="ARBA00008056"/>
    </source>
</evidence>
<organism evidence="8">
    <name type="scientific">Zea mays</name>
    <name type="common">Maize</name>
    <dbReference type="NCBI Taxonomy" id="4577"/>
    <lineage>
        <taxon>Eukaryota</taxon>
        <taxon>Viridiplantae</taxon>
        <taxon>Streptophyta</taxon>
        <taxon>Embryophyta</taxon>
        <taxon>Tracheophyta</taxon>
        <taxon>Spermatophyta</taxon>
        <taxon>Magnoliopsida</taxon>
        <taxon>Liliopsida</taxon>
        <taxon>Poales</taxon>
        <taxon>Poaceae</taxon>
        <taxon>PACMAD clade</taxon>
        <taxon>Panicoideae</taxon>
        <taxon>Andropogonodae</taxon>
        <taxon>Andropogoneae</taxon>
        <taxon>Tripsacinae</taxon>
        <taxon>Zea</taxon>
    </lineage>
</organism>
<dbReference type="PROSITE" id="PS51471">
    <property type="entry name" value="FE2OG_OXY"/>
    <property type="match status" value="1"/>
</dbReference>
<keyword evidence="8" id="KW-0223">Dioxygenase</keyword>
<dbReference type="PANTHER" id="PTHR10209">
    <property type="entry name" value="OXIDOREDUCTASE, 2OG-FE II OXYGENASE FAMILY PROTEIN"/>
    <property type="match status" value="1"/>
</dbReference>
<dbReference type="InterPro" id="IPR027443">
    <property type="entry name" value="IPNS-like_sf"/>
</dbReference>
<dbReference type="InterPro" id="IPR005123">
    <property type="entry name" value="Oxoglu/Fe-dep_dioxygenase_dom"/>
</dbReference>
<dbReference type="PANTHER" id="PTHR10209:SF859">
    <property type="entry name" value="OS03G0690500 PROTEIN"/>
    <property type="match status" value="1"/>
</dbReference>
<keyword evidence="4 5" id="KW-0408">Iron</keyword>